<dbReference type="GO" id="GO:0003341">
    <property type="term" value="P:cilium movement"/>
    <property type="evidence" value="ECO:0007669"/>
    <property type="project" value="InterPro"/>
</dbReference>
<dbReference type="AlphaFoldDB" id="A0A4P9YMA5"/>
<organism evidence="5 6">
    <name type="scientific">Rozella allomycis (strain CSF55)</name>
    <dbReference type="NCBI Taxonomy" id="988480"/>
    <lineage>
        <taxon>Eukaryota</taxon>
        <taxon>Fungi</taxon>
        <taxon>Fungi incertae sedis</taxon>
        <taxon>Cryptomycota</taxon>
        <taxon>Cryptomycota incertae sedis</taxon>
        <taxon>Rozella</taxon>
    </lineage>
</organism>
<dbReference type="GO" id="GO:0036158">
    <property type="term" value="P:outer dynein arm assembly"/>
    <property type="evidence" value="ECO:0007669"/>
    <property type="project" value="InterPro"/>
</dbReference>
<dbReference type="InterPro" id="IPR033192">
    <property type="entry name" value="ODAD3"/>
</dbReference>
<evidence type="ECO:0000256" key="1">
    <source>
        <dbReference type="ARBA" id="ARBA00023054"/>
    </source>
</evidence>
<dbReference type="Proteomes" id="UP000281549">
    <property type="component" value="Unassembled WGS sequence"/>
</dbReference>
<feature type="compositionally biased region" description="Basic and acidic residues" evidence="3">
    <location>
        <begin position="45"/>
        <end position="75"/>
    </location>
</feature>
<feature type="region of interest" description="Disordered" evidence="3">
    <location>
        <begin position="45"/>
        <end position="99"/>
    </location>
</feature>
<evidence type="ECO:0000256" key="3">
    <source>
        <dbReference type="SAM" id="MobiDB-lite"/>
    </source>
</evidence>
<evidence type="ECO:0000256" key="2">
    <source>
        <dbReference type="SAM" id="Coils"/>
    </source>
</evidence>
<name>A0A4P9YMA5_ROZAC</name>
<evidence type="ECO:0000313" key="5">
    <source>
        <dbReference type="EMBL" id="RKP20665.1"/>
    </source>
</evidence>
<dbReference type="EMBL" id="ML005035">
    <property type="protein sequence ID" value="RKP20665.1"/>
    <property type="molecule type" value="Genomic_DNA"/>
</dbReference>
<dbReference type="Pfam" id="PF21773">
    <property type="entry name" value="ODAD1_CC"/>
    <property type="match status" value="1"/>
</dbReference>
<accession>A0A4P9YMA5</accession>
<dbReference type="GO" id="GO:0035253">
    <property type="term" value="C:ciliary rootlet"/>
    <property type="evidence" value="ECO:0007669"/>
    <property type="project" value="TreeGrafter"/>
</dbReference>
<feature type="compositionally biased region" description="Basic and acidic residues" evidence="3">
    <location>
        <begin position="85"/>
        <end position="99"/>
    </location>
</feature>
<dbReference type="GO" id="GO:0097542">
    <property type="term" value="C:ciliary tip"/>
    <property type="evidence" value="ECO:0007669"/>
    <property type="project" value="TreeGrafter"/>
</dbReference>
<dbReference type="InterPro" id="IPR049258">
    <property type="entry name" value="ODAD1_CC"/>
</dbReference>
<feature type="domain" description="ODAD1 central coiled coil region" evidence="4">
    <location>
        <begin position="3"/>
        <end position="229"/>
    </location>
</feature>
<evidence type="ECO:0000259" key="4">
    <source>
        <dbReference type="Pfam" id="PF21773"/>
    </source>
</evidence>
<dbReference type="PANTHER" id="PTHR46518:SF1">
    <property type="entry name" value="OUTER DYNEIN ARM-DOCKING COMPLEX SUBUNIT 3"/>
    <property type="match status" value="1"/>
</dbReference>
<protein>
    <recommendedName>
        <fullName evidence="4">ODAD1 central coiled coil region domain-containing protein</fullName>
    </recommendedName>
</protein>
<keyword evidence="1 2" id="KW-0175">Coiled coil</keyword>
<sequence>MHFERTVKNKKTEVTELELLSKDANHARDLAKNELSRLEQQIAEERKQREKELQTKRDLVRQRREESSFLDRLPKTDNNVEEFASEEKSDETLKIDNNDPEKDKRLREYEEVMRLIKDAMGVSNIHEVLQKFEEQQATKAQLVHLKDETERNLHHLKEKKQETLKQFDEIKIASEEKMNHCKRTITEFQEHIKENSVKLLETKSKYDKVKNVLADLKTGIKYLVDRLENAPSAVTVASTFDESDVFGMLELCSNKLEEIYSHVKEKETIEVLKIKLSSI</sequence>
<gene>
    <name evidence="5" type="ORF">ROZALSC1DRAFT_27881</name>
</gene>
<reference evidence="6" key="1">
    <citation type="journal article" date="2018" name="Nat. Microbiol.">
        <title>Leveraging single-cell genomics to expand the fungal tree of life.</title>
        <authorList>
            <person name="Ahrendt S.R."/>
            <person name="Quandt C.A."/>
            <person name="Ciobanu D."/>
            <person name="Clum A."/>
            <person name="Salamov A."/>
            <person name="Andreopoulos B."/>
            <person name="Cheng J.F."/>
            <person name="Woyke T."/>
            <person name="Pelin A."/>
            <person name="Henrissat B."/>
            <person name="Reynolds N.K."/>
            <person name="Benny G.L."/>
            <person name="Smith M.E."/>
            <person name="James T.Y."/>
            <person name="Grigoriev I.V."/>
        </authorList>
    </citation>
    <scope>NUCLEOTIDE SEQUENCE [LARGE SCALE GENOMIC DNA]</scope>
    <source>
        <strain evidence="6">CSF55</strain>
    </source>
</reference>
<evidence type="ECO:0000313" key="6">
    <source>
        <dbReference type="Proteomes" id="UP000281549"/>
    </source>
</evidence>
<proteinExistence type="predicted"/>
<dbReference type="GO" id="GO:0036064">
    <property type="term" value="C:ciliary basal body"/>
    <property type="evidence" value="ECO:0007669"/>
    <property type="project" value="TreeGrafter"/>
</dbReference>
<feature type="coiled-coil region" evidence="2">
    <location>
        <begin position="139"/>
        <end position="166"/>
    </location>
</feature>
<dbReference type="PANTHER" id="PTHR46518">
    <property type="entry name" value="COILED-COIL DOMAIN-CONTAINING PROTEIN 151"/>
    <property type="match status" value="1"/>
</dbReference>